<evidence type="ECO:0000313" key="1">
    <source>
        <dbReference type="EnsemblMetazoa" id="tetur06g06655.1"/>
    </source>
</evidence>
<reference evidence="1" key="2">
    <citation type="submission" date="2015-06" db="UniProtKB">
        <authorList>
            <consortium name="EnsemblMetazoa"/>
        </authorList>
    </citation>
    <scope>IDENTIFICATION</scope>
</reference>
<protein>
    <submittedName>
        <fullName evidence="1">Uncharacterized protein</fullName>
    </submittedName>
</protein>
<dbReference type="HOGENOM" id="CLU_3428647_0_0_1"/>
<name>T1K836_TETUR</name>
<reference evidence="2" key="1">
    <citation type="submission" date="2011-08" db="EMBL/GenBank/DDBJ databases">
        <authorList>
            <person name="Rombauts S."/>
        </authorList>
    </citation>
    <scope>NUCLEOTIDE SEQUENCE</scope>
    <source>
        <strain evidence="2">London</strain>
    </source>
</reference>
<dbReference type="EnsemblMetazoa" id="tetur06g06655.1">
    <property type="protein sequence ID" value="tetur06g06655.1"/>
    <property type="gene ID" value="tetur06g06655"/>
</dbReference>
<dbReference type="AlphaFoldDB" id="T1K836"/>
<accession>T1K836</accession>
<keyword evidence="2" id="KW-1185">Reference proteome</keyword>
<dbReference type="Proteomes" id="UP000015104">
    <property type="component" value="Unassembled WGS sequence"/>
</dbReference>
<proteinExistence type="predicted"/>
<dbReference type="EMBL" id="CAEY01001797">
    <property type="status" value="NOT_ANNOTATED_CDS"/>
    <property type="molecule type" value="Genomic_DNA"/>
</dbReference>
<evidence type="ECO:0000313" key="2">
    <source>
        <dbReference type="Proteomes" id="UP000015104"/>
    </source>
</evidence>
<organism evidence="1 2">
    <name type="scientific">Tetranychus urticae</name>
    <name type="common">Two-spotted spider mite</name>
    <dbReference type="NCBI Taxonomy" id="32264"/>
    <lineage>
        <taxon>Eukaryota</taxon>
        <taxon>Metazoa</taxon>
        <taxon>Ecdysozoa</taxon>
        <taxon>Arthropoda</taxon>
        <taxon>Chelicerata</taxon>
        <taxon>Arachnida</taxon>
        <taxon>Acari</taxon>
        <taxon>Acariformes</taxon>
        <taxon>Trombidiformes</taxon>
        <taxon>Prostigmata</taxon>
        <taxon>Eleutherengona</taxon>
        <taxon>Raphignathae</taxon>
        <taxon>Tetranychoidea</taxon>
        <taxon>Tetranychidae</taxon>
        <taxon>Tetranychus</taxon>
    </lineage>
</organism>
<sequence>MKINFETIMIARCEKKPRYS</sequence>